<reference evidence="6 7" key="1">
    <citation type="submission" date="2016-10" db="EMBL/GenBank/DDBJ databases">
        <authorList>
            <person name="Varghese N."/>
            <person name="Submissions S."/>
        </authorList>
    </citation>
    <scope>NUCLEOTIDE SEQUENCE [LARGE SCALE GENOMIC DNA]</scope>
    <source>
        <strain evidence="6 7">DSM 26672</strain>
    </source>
</reference>
<evidence type="ECO:0000256" key="1">
    <source>
        <dbReference type="ARBA" id="ARBA00008857"/>
    </source>
</evidence>
<dbReference type="InterPro" id="IPR011010">
    <property type="entry name" value="DNA_brk_join_enz"/>
</dbReference>
<dbReference type="Proteomes" id="UP000199468">
    <property type="component" value="Unassembled WGS sequence"/>
</dbReference>
<evidence type="ECO:0000256" key="4">
    <source>
        <dbReference type="ARBA" id="ARBA00023172"/>
    </source>
</evidence>
<dbReference type="RefSeq" id="WP_091855516.1">
    <property type="nucleotide sequence ID" value="NZ_FNBZ01000001.1"/>
</dbReference>
<accession>A0ABY0NDK2</accession>
<dbReference type="PROSITE" id="PS51898">
    <property type="entry name" value="TYR_RECOMBINASE"/>
    <property type="match status" value="1"/>
</dbReference>
<dbReference type="Gene3D" id="1.10.150.130">
    <property type="match status" value="1"/>
</dbReference>
<dbReference type="SUPFAM" id="SSF56349">
    <property type="entry name" value="DNA breaking-rejoining enzymes"/>
    <property type="match status" value="1"/>
</dbReference>
<dbReference type="PANTHER" id="PTHR30349:SF41">
    <property type="entry name" value="INTEGRASE_RECOMBINASE PROTEIN MJ0367-RELATED"/>
    <property type="match status" value="1"/>
</dbReference>
<keyword evidence="2" id="KW-0229">DNA integration</keyword>
<evidence type="ECO:0000259" key="5">
    <source>
        <dbReference type="PROSITE" id="PS51898"/>
    </source>
</evidence>
<gene>
    <name evidence="6" type="ORF">SAMN05421844_101273</name>
</gene>
<organism evidence="6 7">
    <name type="scientific">Bosea robiniae</name>
    <dbReference type="NCBI Taxonomy" id="1036780"/>
    <lineage>
        <taxon>Bacteria</taxon>
        <taxon>Pseudomonadati</taxon>
        <taxon>Pseudomonadota</taxon>
        <taxon>Alphaproteobacteria</taxon>
        <taxon>Hyphomicrobiales</taxon>
        <taxon>Boseaceae</taxon>
        <taxon>Bosea</taxon>
    </lineage>
</organism>
<comment type="caution">
    <text evidence="6">The sequence shown here is derived from an EMBL/GenBank/DDBJ whole genome shotgun (WGS) entry which is preliminary data.</text>
</comment>
<feature type="domain" description="Tyr recombinase" evidence="5">
    <location>
        <begin position="212"/>
        <end position="423"/>
    </location>
</feature>
<dbReference type="InterPro" id="IPR002104">
    <property type="entry name" value="Integrase_catalytic"/>
</dbReference>
<keyword evidence="7" id="KW-1185">Reference proteome</keyword>
<evidence type="ECO:0000313" key="6">
    <source>
        <dbReference type="EMBL" id="SDF29610.1"/>
    </source>
</evidence>
<dbReference type="InterPro" id="IPR010998">
    <property type="entry name" value="Integrase_recombinase_N"/>
</dbReference>
<dbReference type="Gene3D" id="1.10.443.10">
    <property type="entry name" value="Intergrase catalytic core"/>
    <property type="match status" value="1"/>
</dbReference>
<name>A0ABY0NDK2_9HYPH</name>
<evidence type="ECO:0000256" key="3">
    <source>
        <dbReference type="ARBA" id="ARBA00023125"/>
    </source>
</evidence>
<evidence type="ECO:0000313" key="7">
    <source>
        <dbReference type="Proteomes" id="UP000199468"/>
    </source>
</evidence>
<keyword evidence="4" id="KW-0233">DNA recombination</keyword>
<dbReference type="InterPro" id="IPR050090">
    <property type="entry name" value="Tyrosine_recombinase_XerCD"/>
</dbReference>
<keyword evidence="3" id="KW-0238">DNA-binding</keyword>
<dbReference type="PANTHER" id="PTHR30349">
    <property type="entry name" value="PHAGE INTEGRASE-RELATED"/>
    <property type="match status" value="1"/>
</dbReference>
<dbReference type="InterPro" id="IPR013762">
    <property type="entry name" value="Integrase-like_cat_sf"/>
</dbReference>
<evidence type="ECO:0000256" key="2">
    <source>
        <dbReference type="ARBA" id="ARBA00022908"/>
    </source>
</evidence>
<protein>
    <submittedName>
        <fullName evidence="6">Phage integrase family protein</fullName>
    </submittedName>
</protein>
<dbReference type="EMBL" id="FNBZ01000001">
    <property type="protein sequence ID" value="SDF29610.1"/>
    <property type="molecule type" value="Genomic_DNA"/>
</dbReference>
<sequence>MAYENKHVFRDGRIVLYTRNGGGVYHARLSVEGVSDYVVKSTKHRSLDRAREFAEDLYDDLRYKVRHGEEIGTHSFRTIWDRWLKAHQDTLSFHRKRYITGTATRYLLPFLGQKVVGEINDKLIAQYWTWRISYWRSEEGETKIAKASKSRTTAKRPYKQKLGNVAKTPSQKTLDMERTVLGQVLGWAHRNGMINRLPELRPPRIKAGRGVERRPAFELDEWKALYRFLREWAREGSPQDGFAAKKGPHELHRWQRELLRNYVVFMGSSGLRPNEARQLRWCDVTRHQDAKGNAYVVLHIAPDTKTGARECVPLRNVPTLLERIKASSNHTQPDDLVFCNRKGEAVENFGKTFKSVLNKLGMLKSRFGKDRTIYSLRNTYATFRIRYGGIEFDDLASNMGTSPTILFRHYRHIPNPDIADKLGGKLHADQSRKGLYL</sequence>
<proteinExistence type="inferred from homology"/>
<comment type="similarity">
    <text evidence="1">Belongs to the 'phage' integrase family.</text>
</comment>